<dbReference type="RefSeq" id="WP_218323329.1">
    <property type="nucleotide sequence ID" value="NZ_JAEEGC010000168.1"/>
</dbReference>
<evidence type="ECO:0000256" key="3">
    <source>
        <dbReference type="ARBA" id="ARBA00022833"/>
    </source>
</evidence>
<sequence>MDKKLWEKCVEFHGHECPGLAIGYKASEAAKEKMGLSFSKDEEIVCVTENDACGVDAIQVITGCSIGKGNLIYKDSGKMSFSFFNRKSGEALRVILKPRTKSGDRQAYMEYMLNAPCDELFDFKKPNYEVPEKARLFSSIICENCGESTAEHKIRIMDGKKVCIDCFKEYSRGF</sequence>
<comment type="caution">
    <text evidence="6">The sequence shown here is derived from an EMBL/GenBank/DDBJ whole genome shotgun (WGS) entry which is preliminary data.</text>
</comment>
<dbReference type="Pfam" id="PF01258">
    <property type="entry name" value="zf-dskA_traR"/>
    <property type="match status" value="1"/>
</dbReference>
<feature type="domain" description="Zinc finger DksA/TraR C4-type" evidence="4">
    <location>
        <begin position="139"/>
        <end position="172"/>
    </location>
</feature>
<evidence type="ECO:0000259" key="4">
    <source>
        <dbReference type="Pfam" id="PF01258"/>
    </source>
</evidence>
<proteinExistence type="predicted"/>
<dbReference type="GO" id="GO:0008270">
    <property type="term" value="F:zinc ion binding"/>
    <property type="evidence" value="ECO:0007669"/>
    <property type="project" value="UniProtKB-KW"/>
</dbReference>
<name>A0A949X5W4_9CLOT</name>
<dbReference type="AlphaFoldDB" id="A0A949X5W4"/>
<organism evidence="6 7">
    <name type="scientific">Clostridium thailandense</name>
    <dbReference type="NCBI Taxonomy" id="2794346"/>
    <lineage>
        <taxon>Bacteria</taxon>
        <taxon>Bacillati</taxon>
        <taxon>Bacillota</taxon>
        <taxon>Clostridia</taxon>
        <taxon>Eubacteriales</taxon>
        <taxon>Clostridiaceae</taxon>
        <taxon>Clostridium</taxon>
    </lineage>
</organism>
<keyword evidence="1" id="KW-0479">Metal-binding</keyword>
<dbReference type="InterPro" id="IPR000962">
    <property type="entry name" value="Znf_DskA_TraR"/>
</dbReference>
<keyword evidence="3" id="KW-0862">Zinc</keyword>
<keyword evidence="2" id="KW-0863">Zinc-finger</keyword>
<evidence type="ECO:0000256" key="2">
    <source>
        <dbReference type="ARBA" id="ARBA00022771"/>
    </source>
</evidence>
<dbReference type="Pfam" id="PF02663">
    <property type="entry name" value="FmdE"/>
    <property type="match status" value="1"/>
</dbReference>
<reference evidence="6" key="1">
    <citation type="submission" date="2020-12" db="EMBL/GenBank/DDBJ databases">
        <title>Clostridium thailandense sp. nov., a novel acetogenic bacterium isolated from peat land soil in Thailand.</title>
        <authorList>
            <person name="Chaikitkaew S."/>
            <person name="Birkeland N.K."/>
        </authorList>
    </citation>
    <scope>NUCLEOTIDE SEQUENCE</scope>
    <source>
        <strain evidence="6">PL3</strain>
    </source>
</reference>
<feature type="domain" description="Formylmethanofuran dehydrogenase subunit E" evidence="5">
    <location>
        <begin position="12"/>
        <end position="114"/>
    </location>
</feature>
<dbReference type="PANTHER" id="PTHR39418">
    <property type="entry name" value="DEHYDROGENASE-RELATED"/>
    <property type="match status" value="1"/>
</dbReference>
<evidence type="ECO:0000259" key="5">
    <source>
        <dbReference type="Pfam" id="PF02663"/>
    </source>
</evidence>
<dbReference type="InterPro" id="IPR053194">
    <property type="entry name" value="tRNA_methyltr_O"/>
</dbReference>
<evidence type="ECO:0000313" key="7">
    <source>
        <dbReference type="Proteomes" id="UP000694308"/>
    </source>
</evidence>
<dbReference type="PANTHER" id="PTHR39418:SF1">
    <property type="entry name" value="DEHYDROGENASE"/>
    <property type="match status" value="1"/>
</dbReference>
<keyword evidence="7" id="KW-1185">Reference proteome</keyword>
<accession>A0A949X5W4</accession>
<dbReference type="EMBL" id="JAEEGC010000168">
    <property type="protein sequence ID" value="MBV7276288.1"/>
    <property type="molecule type" value="Genomic_DNA"/>
</dbReference>
<evidence type="ECO:0000313" key="6">
    <source>
        <dbReference type="EMBL" id="MBV7276288.1"/>
    </source>
</evidence>
<dbReference type="Proteomes" id="UP000694308">
    <property type="component" value="Unassembled WGS sequence"/>
</dbReference>
<dbReference type="InterPro" id="IPR003814">
    <property type="entry name" value="FmdEsu_dom"/>
</dbReference>
<evidence type="ECO:0000256" key="1">
    <source>
        <dbReference type="ARBA" id="ARBA00022723"/>
    </source>
</evidence>
<dbReference type="PIRSF" id="PIRSF006578">
    <property type="entry name" value="FwdE"/>
    <property type="match status" value="1"/>
</dbReference>
<gene>
    <name evidence="6" type="ORF">I6U48_25730</name>
</gene>
<dbReference type="InterPro" id="IPR026328">
    <property type="entry name" value="FmdE"/>
</dbReference>
<protein>
    <submittedName>
        <fullName evidence="6">TraR/DksA C4-type zinc finger protein</fullName>
    </submittedName>
</protein>